<reference evidence="2 3" key="1">
    <citation type="submission" date="2017-08" db="EMBL/GenBank/DDBJ databases">
        <title>Virgibacillus indicus sp. nov. and Virgibacillus profoundi sp. nov, two moderately halophilic bacteria isolated from marine sediment by using the Microfluidic Streak Plate.</title>
        <authorList>
            <person name="Xu B."/>
            <person name="Hu B."/>
            <person name="Wang J."/>
            <person name="Zhu Y."/>
            <person name="Huang L."/>
            <person name="Du W."/>
            <person name="Huang Y."/>
        </authorList>
    </citation>
    <scope>NUCLEOTIDE SEQUENCE [LARGE SCALE GENOMIC DNA]</scope>
    <source>
        <strain evidence="2 3">IO3-P2-C2</strain>
    </source>
</reference>
<sequence>MAYLNLFALLILFTTVLLFLFFCVRLFIFFIKKKPFPKKLLIAVLAGTIAVCLKAGYNKYFFTFDMDDSEFYKGPLISPTETYIANAYYQTYGGAAGGVNLWVEITYNNETGQKKTIYYSDAKSNFAMEWMDEDTLFIINAEPGYPSENNSIKLDVAEEIYHDSGLA</sequence>
<accession>A0A265N866</accession>
<keyword evidence="1" id="KW-0812">Transmembrane</keyword>
<evidence type="ECO:0000256" key="1">
    <source>
        <dbReference type="SAM" id="Phobius"/>
    </source>
</evidence>
<comment type="caution">
    <text evidence="2">The sequence shown here is derived from an EMBL/GenBank/DDBJ whole genome shotgun (WGS) entry which is preliminary data.</text>
</comment>
<keyword evidence="1" id="KW-1133">Transmembrane helix</keyword>
<proteinExistence type="predicted"/>
<feature type="transmembrane region" description="Helical" evidence="1">
    <location>
        <begin position="40"/>
        <end position="57"/>
    </location>
</feature>
<dbReference type="AlphaFoldDB" id="A0A265N866"/>
<dbReference type="OrthoDB" id="2452314at2"/>
<dbReference type="Pfam" id="PF17428">
    <property type="entry name" value="DUF5412"/>
    <property type="match status" value="1"/>
</dbReference>
<evidence type="ECO:0000313" key="3">
    <source>
        <dbReference type="Proteomes" id="UP000216498"/>
    </source>
</evidence>
<evidence type="ECO:0000313" key="2">
    <source>
        <dbReference type="EMBL" id="OZU87654.1"/>
    </source>
</evidence>
<name>A0A265N866_9BACI</name>
<dbReference type="EMBL" id="NPMS01000009">
    <property type="protein sequence ID" value="OZU87654.1"/>
    <property type="molecule type" value="Genomic_DNA"/>
</dbReference>
<dbReference type="Proteomes" id="UP000216498">
    <property type="component" value="Unassembled WGS sequence"/>
</dbReference>
<keyword evidence="1" id="KW-0472">Membrane</keyword>
<gene>
    <name evidence="2" type="ORF">CIL03_15645</name>
</gene>
<feature type="transmembrane region" description="Helical" evidence="1">
    <location>
        <begin position="6"/>
        <end position="28"/>
    </location>
</feature>
<organism evidence="2 3">
    <name type="scientific">Virgibacillus indicus</name>
    <dbReference type="NCBI Taxonomy" id="2024554"/>
    <lineage>
        <taxon>Bacteria</taxon>
        <taxon>Bacillati</taxon>
        <taxon>Bacillota</taxon>
        <taxon>Bacilli</taxon>
        <taxon>Bacillales</taxon>
        <taxon>Bacillaceae</taxon>
        <taxon>Virgibacillus</taxon>
    </lineage>
</organism>
<keyword evidence="3" id="KW-1185">Reference proteome</keyword>
<dbReference type="InterPro" id="IPR035406">
    <property type="entry name" value="DUF5412"/>
</dbReference>
<protein>
    <submittedName>
        <fullName evidence="2">Uncharacterized protein</fullName>
    </submittedName>
</protein>